<name>A0AAN7VQ19_9PEZI</name>
<dbReference type="AlphaFoldDB" id="A0AAN7VQ19"/>
<protein>
    <submittedName>
        <fullName evidence="1">Uncharacterized protein</fullName>
    </submittedName>
</protein>
<comment type="caution">
    <text evidence="1">The sequence shown here is derived from an EMBL/GenBank/DDBJ whole genome shotgun (WGS) entry which is preliminary data.</text>
</comment>
<dbReference type="Proteomes" id="UP001310594">
    <property type="component" value="Unassembled WGS sequence"/>
</dbReference>
<proteinExistence type="predicted"/>
<evidence type="ECO:0000313" key="1">
    <source>
        <dbReference type="EMBL" id="KAK5695933.1"/>
    </source>
</evidence>
<gene>
    <name evidence="1" type="ORF">LTR97_008353</name>
</gene>
<dbReference type="EMBL" id="JAVRQU010000013">
    <property type="protein sequence ID" value="KAK5695933.1"/>
    <property type="molecule type" value="Genomic_DNA"/>
</dbReference>
<reference evidence="1" key="1">
    <citation type="submission" date="2023-08" db="EMBL/GenBank/DDBJ databases">
        <title>Black Yeasts Isolated from many extreme environments.</title>
        <authorList>
            <person name="Coleine C."/>
            <person name="Stajich J.E."/>
            <person name="Selbmann L."/>
        </authorList>
    </citation>
    <scope>NUCLEOTIDE SEQUENCE</scope>
    <source>
        <strain evidence="1">CCFEE 5810</strain>
    </source>
</reference>
<sequence length="184" mass="20973">MAKTSDQSQCRLFTLSAELRNEIYELAFTVDMEEPIELLSAVPPANSLILTCRRVCNEAAGMYRQTFWTTGHFRLATHGAKPFLTAATIVRSASVDWEHMRNIVVNFDDRMFHYMPEHGVWEWRLNDHSKYLSLTVPKGTDATSMLPREGLQHKIHESLDEALLASKGRRGRMVNQLCTFAKSG</sequence>
<organism evidence="1 2">
    <name type="scientific">Elasticomyces elasticus</name>
    <dbReference type="NCBI Taxonomy" id="574655"/>
    <lineage>
        <taxon>Eukaryota</taxon>
        <taxon>Fungi</taxon>
        <taxon>Dikarya</taxon>
        <taxon>Ascomycota</taxon>
        <taxon>Pezizomycotina</taxon>
        <taxon>Dothideomycetes</taxon>
        <taxon>Dothideomycetidae</taxon>
        <taxon>Mycosphaerellales</taxon>
        <taxon>Teratosphaeriaceae</taxon>
        <taxon>Elasticomyces</taxon>
    </lineage>
</organism>
<evidence type="ECO:0000313" key="2">
    <source>
        <dbReference type="Proteomes" id="UP001310594"/>
    </source>
</evidence>
<accession>A0AAN7VQ19</accession>